<dbReference type="PANTHER" id="PTHR15822">
    <property type="entry name" value="TRAF AND TNF RECEPTOR-ASSOCIATED PROTEIN"/>
    <property type="match status" value="1"/>
</dbReference>
<dbReference type="CDD" id="cd09080">
    <property type="entry name" value="TDP2"/>
    <property type="match status" value="1"/>
</dbReference>
<evidence type="ECO:0000256" key="6">
    <source>
        <dbReference type="ARBA" id="ARBA00022723"/>
    </source>
</evidence>
<dbReference type="GO" id="GO:0016605">
    <property type="term" value="C:PML body"/>
    <property type="evidence" value="ECO:0007669"/>
    <property type="project" value="UniProtKB-SubCell"/>
</dbReference>
<feature type="domain" description="Endonuclease/exonuclease/phosphatase" evidence="14">
    <location>
        <begin position="112"/>
        <end position="349"/>
    </location>
</feature>
<dbReference type="OrthoDB" id="9975959at2759"/>
<reference evidence="15" key="1">
    <citation type="submission" date="2021-01" db="EMBL/GenBank/DDBJ databases">
        <authorList>
            <person name="Li R."/>
            <person name="Bekaert M."/>
        </authorList>
    </citation>
    <scope>NUCLEOTIDE SEQUENCE</scope>
    <source>
        <strain evidence="15">Farmed</strain>
    </source>
</reference>
<dbReference type="GO" id="GO:0070260">
    <property type="term" value="F:5'-tyrosyl-DNA phosphodiesterase activity"/>
    <property type="evidence" value="ECO:0007669"/>
    <property type="project" value="TreeGrafter"/>
</dbReference>
<evidence type="ECO:0000313" key="15">
    <source>
        <dbReference type="EMBL" id="CAE1267020.1"/>
    </source>
</evidence>
<dbReference type="PANTHER" id="PTHR15822:SF4">
    <property type="entry name" value="TYROSYL-DNA PHOSPHODIESTERASE 2"/>
    <property type="match status" value="1"/>
</dbReference>
<comment type="cofactor">
    <cofactor evidence="1">
        <name>Mn(2+)</name>
        <dbReference type="ChEBI" id="CHEBI:29035"/>
    </cofactor>
</comment>
<dbReference type="InterPro" id="IPR005135">
    <property type="entry name" value="Endo/exonuclease/phosphatase"/>
</dbReference>
<evidence type="ECO:0000256" key="3">
    <source>
        <dbReference type="ARBA" id="ARBA00004322"/>
    </source>
</evidence>
<name>A0A812CEI0_ACAPH</name>
<organism evidence="15 16">
    <name type="scientific">Acanthosepion pharaonis</name>
    <name type="common">Pharaoh cuttlefish</name>
    <name type="synonym">Sepia pharaonis</name>
    <dbReference type="NCBI Taxonomy" id="158019"/>
    <lineage>
        <taxon>Eukaryota</taxon>
        <taxon>Metazoa</taxon>
        <taxon>Spiralia</taxon>
        <taxon>Lophotrochozoa</taxon>
        <taxon>Mollusca</taxon>
        <taxon>Cephalopoda</taxon>
        <taxon>Coleoidea</taxon>
        <taxon>Decapodiformes</taxon>
        <taxon>Sepiida</taxon>
        <taxon>Sepiina</taxon>
        <taxon>Sepiidae</taxon>
        <taxon>Acanthosepion</taxon>
    </lineage>
</organism>
<comment type="subcellular location">
    <subcellularLocation>
        <location evidence="3">Nucleus</location>
        <location evidence="3">PML body</location>
    </subcellularLocation>
</comment>
<evidence type="ECO:0000256" key="1">
    <source>
        <dbReference type="ARBA" id="ARBA00001936"/>
    </source>
</evidence>
<dbReference type="InterPro" id="IPR051547">
    <property type="entry name" value="TDP2-like"/>
</dbReference>
<dbReference type="Gene3D" id="3.60.10.10">
    <property type="entry name" value="Endonuclease/exonuclease/phosphatase"/>
    <property type="match status" value="1"/>
</dbReference>
<dbReference type="Proteomes" id="UP000597762">
    <property type="component" value="Unassembled WGS sequence"/>
</dbReference>
<dbReference type="CDD" id="cd14672">
    <property type="entry name" value="UBA_ceTYDP2_like"/>
    <property type="match status" value="1"/>
</dbReference>
<dbReference type="FunFam" id="3.60.10.10:FF:000024">
    <property type="entry name" value="Tyrosyl-DNA phosphodiesterase 2"/>
    <property type="match status" value="1"/>
</dbReference>
<evidence type="ECO:0000256" key="5">
    <source>
        <dbReference type="ARBA" id="ARBA00022722"/>
    </source>
</evidence>
<dbReference type="GO" id="GO:0003697">
    <property type="term" value="F:single-stranded DNA binding"/>
    <property type="evidence" value="ECO:0007669"/>
    <property type="project" value="TreeGrafter"/>
</dbReference>
<evidence type="ECO:0000256" key="11">
    <source>
        <dbReference type="ARBA" id="ARBA00023242"/>
    </source>
</evidence>
<dbReference type="SUPFAM" id="SSF56219">
    <property type="entry name" value="DNase I-like"/>
    <property type="match status" value="1"/>
</dbReference>
<sequence>MSDSSEDEAEYLPSGDECKRRCDEFVNVTGTNSALAMFFLQNVKWDLQAAINYYFEKNGGAPPSLPNSLKRPRDPEESTADTNPSAKRHSSIEPAGLLQKAAKNEDKRIRLLSWNIDGLDTNNLKTRTKFVCQVIANENPHIVFLQEVVPEAVIILKKLCPGYRFTVSGLVGYFTAILLKESDVKFESEGVQPFYSSVMSRSLLEIECQVKSMSFLLINTHLESMGSHSAERKKQLKAGFQKVQEADNSRTVIFGGDLNLREKELTEIGLPSHVIDVWSATGERPEAKFTWDLTRNDNKVLEGKRYQPKCRFDRIYLRHPKAGTLVKPVYFELVGLERIPKCQRFASDHWGLLAHFDIQV</sequence>
<keyword evidence="7" id="KW-0227">DNA damage</keyword>
<comment type="caution">
    <text evidence="15">The sequence shown here is derived from an EMBL/GenBank/DDBJ whole genome shotgun (WGS) entry which is preliminary data.</text>
</comment>
<evidence type="ECO:0000313" key="16">
    <source>
        <dbReference type="Proteomes" id="UP000597762"/>
    </source>
</evidence>
<evidence type="ECO:0000256" key="12">
    <source>
        <dbReference type="ARBA" id="ARBA00031304"/>
    </source>
</evidence>
<evidence type="ECO:0000256" key="13">
    <source>
        <dbReference type="SAM" id="MobiDB-lite"/>
    </source>
</evidence>
<dbReference type="InterPro" id="IPR036691">
    <property type="entry name" value="Endo/exonu/phosph_ase_sf"/>
</dbReference>
<keyword evidence="5" id="KW-0540">Nuclease</keyword>
<feature type="region of interest" description="Disordered" evidence="13">
    <location>
        <begin position="62"/>
        <end position="97"/>
    </location>
</feature>
<dbReference type="SUPFAM" id="SSF46934">
    <property type="entry name" value="UBA-like"/>
    <property type="match status" value="1"/>
</dbReference>
<keyword evidence="10" id="KW-0234">DNA repair</keyword>
<dbReference type="Pfam" id="PF14555">
    <property type="entry name" value="UBA_4"/>
    <property type="match status" value="1"/>
</dbReference>
<keyword evidence="9" id="KW-0460">Magnesium</keyword>
<comment type="cofactor">
    <cofactor evidence="2">
        <name>Mg(2+)</name>
        <dbReference type="ChEBI" id="CHEBI:18420"/>
    </cofactor>
</comment>
<dbReference type="AlphaFoldDB" id="A0A812CEI0"/>
<evidence type="ECO:0000259" key="14">
    <source>
        <dbReference type="Pfam" id="PF03372"/>
    </source>
</evidence>
<dbReference type="InterPro" id="IPR009060">
    <property type="entry name" value="UBA-like_sf"/>
</dbReference>
<keyword evidence="16" id="KW-1185">Reference proteome</keyword>
<dbReference type="GO" id="GO:0046872">
    <property type="term" value="F:metal ion binding"/>
    <property type="evidence" value="ECO:0007669"/>
    <property type="project" value="UniProtKB-KW"/>
</dbReference>
<dbReference type="EMBL" id="CAHIKZ030001524">
    <property type="protein sequence ID" value="CAE1267020.1"/>
    <property type="molecule type" value="Genomic_DNA"/>
</dbReference>
<evidence type="ECO:0000256" key="7">
    <source>
        <dbReference type="ARBA" id="ARBA00022763"/>
    </source>
</evidence>
<keyword evidence="8 15" id="KW-0378">Hydrolase</keyword>
<protein>
    <recommendedName>
        <fullName evidence="4">Tyrosyl-DNA phosphodiesterase 2</fullName>
    </recommendedName>
    <alternativeName>
        <fullName evidence="12">5'-tyrosyl-DNA phosphodiesterase</fullName>
    </alternativeName>
</protein>
<accession>A0A812CEI0</accession>
<keyword evidence="11" id="KW-0539">Nucleus</keyword>
<evidence type="ECO:0000256" key="8">
    <source>
        <dbReference type="ARBA" id="ARBA00022801"/>
    </source>
</evidence>
<evidence type="ECO:0000256" key="9">
    <source>
        <dbReference type="ARBA" id="ARBA00022842"/>
    </source>
</evidence>
<evidence type="ECO:0000256" key="2">
    <source>
        <dbReference type="ARBA" id="ARBA00001946"/>
    </source>
</evidence>
<proteinExistence type="predicted"/>
<dbReference type="GO" id="GO:0006302">
    <property type="term" value="P:double-strand break repair"/>
    <property type="evidence" value="ECO:0007669"/>
    <property type="project" value="TreeGrafter"/>
</dbReference>
<keyword evidence="6" id="KW-0479">Metal-binding</keyword>
<dbReference type="Gene3D" id="1.10.8.10">
    <property type="entry name" value="DNA helicase RuvA subunit, C-terminal domain"/>
    <property type="match status" value="1"/>
</dbReference>
<gene>
    <name evidence="15" type="ORF">SPHA_35436</name>
</gene>
<evidence type="ECO:0000256" key="4">
    <source>
        <dbReference type="ARBA" id="ARBA00017870"/>
    </source>
</evidence>
<dbReference type="GO" id="GO:0005737">
    <property type="term" value="C:cytoplasm"/>
    <property type="evidence" value="ECO:0007669"/>
    <property type="project" value="TreeGrafter"/>
</dbReference>
<dbReference type="GO" id="GO:0004518">
    <property type="term" value="F:nuclease activity"/>
    <property type="evidence" value="ECO:0007669"/>
    <property type="project" value="UniProtKB-KW"/>
</dbReference>
<dbReference type="Pfam" id="PF03372">
    <property type="entry name" value="Exo_endo_phos"/>
    <property type="match status" value="1"/>
</dbReference>
<evidence type="ECO:0000256" key="10">
    <source>
        <dbReference type="ARBA" id="ARBA00023204"/>
    </source>
</evidence>